<dbReference type="PANTHER" id="PTHR24103">
    <property type="entry name" value="E3 UBIQUITIN-PROTEIN LIGASE TRIM"/>
    <property type="match status" value="1"/>
</dbReference>
<evidence type="ECO:0000256" key="1">
    <source>
        <dbReference type="ARBA" id="ARBA00022771"/>
    </source>
</evidence>
<dbReference type="SUPFAM" id="SSF57845">
    <property type="entry name" value="B-box zinc-binding domain"/>
    <property type="match status" value="1"/>
</dbReference>
<sequence length="105" mass="11177">MSPGGGGGGGGGRGEPLCGQHREALKLFCTRDLQPLCVVCARARGHSVVPIEEAAEQYKAEILSCLRAGKEEREKYLESRKAEGRRSPYLVGAPIGSLNAPPLLF</sequence>
<reference evidence="5 6" key="1">
    <citation type="submission" date="2015-10" db="EMBL/GenBank/DDBJ databases">
        <authorList>
            <person name="Gilbert D.G."/>
        </authorList>
    </citation>
    <scope>NUCLEOTIDE SEQUENCE [LARGE SCALE GENOMIC DNA]</scope>
    <source>
        <strain evidence="5">FVVF132</strain>
    </source>
</reference>
<protein>
    <recommendedName>
        <fullName evidence="4">B box-type domain-containing protein</fullName>
    </recommendedName>
</protein>
<keyword evidence="1 3" id="KW-0479">Metal-binding</keyword>
<keyword evidence="6" id="KW-1185">Reference proteome</keyword>
<evidence type="ECO:0000256" key="3">
    <source>
        <dbReference type="PROSITE-ProRule" id="PRU00024"/>
    </source>
</evidence>
<dbReference type="OrthoDB" id="9049620at2759"/>
<keyword evidence="2" id="KW-0862">Zinc</keyword>
<dbReference type="Gene3D" id="3.30.160.60">
    <property type="entry name" value="Classic Zinc Finger"/>
    <property type="match status" value="1"/>
</dbReference>
<gene>
    <name evidence="5" type="ORF">AAES_30722</name>
</gene>
<evidence type="ECO:0000256" key="2">
    <source>
        <dbReference type="ARBA" id="ARBA00022833"/>
    </source>
</evidence>
<dbReference type="GO" id="GO:0008270">
    <property type="term" value="F:zinc ion binding"/>
    <property type="evidence" value="ECO:0007669"/>
    <property type="project" value="UniProtKB-KW"/>
</dbReference>
<organism evidence="5 6">
    <name type="scientific">Amazona aestiva</name>
    <name type="common">Blue-fronted Amazon parrot</name>
    <dbReference type="NCBI Taxonomy" id="12930"/>
    <lineage>
        <taxon>Eukaryota</taxon>
        <taxon>Metazoa</taxon>
        <taxon>Chordata</taxon>
        <taxon>Craniata</taxon>
        <taxon>Vertebrata</taxon>
        <taxon>Euteleostomi</taxon>
        <taxon>Archelosauria</taxon>
        <taxon>Archosauria</taxon>
        <taxon>Dinosauria</taxon>
        <taxon>Saurischia</taxon>
        <taxon>Theropoda</taxon>
        <taxon>Coelurosauria</taxon>
        <taxon>Aves</taxon>
        <taxon>Neognathae</taxon>
        <taxon>Neoaves</taxon>
        <taxon>Telluraves</taxon>
        <taxon>Australaves</taxon>
        <taxon>Psittaciformes</taxon>
        <taxon>Psittacidae</taxon>
        <taxon>Amazona</taxon>
    </lineage>
</organism>
<proteinExistence type="predicted"/>
<evidence type="ECO:0000313" key="5">
    <source>
        <dbReference type="EMBL" id="KQL12382.1"/>
    </source>
</evidence>
<dbReference type="EMBL" id="LMAW01000567">
    <property type="protein sequence ID" value="KQL12382.1"/>
    <property type="molecule type" value="Genomic_DNA"/>
</dbReference>
<dbReference type="Proteomes" id="UP000051836">
    <property type="component" value="Unassembled WGS sequence"/>
</dbReference>
<dbReference type="InterPro" id="IPR000315">
    <property type="entry name" value="Znf_B-box"/>
</dbReference>
<name>A0A0Q3Q3A3_AMAAE</name>
<dbReference type="InterPro" id="IPR050143">
    <property type="entry name" value="TRIM/RBCC"/>
</dbReference>
<keyword evidence="1 3" id="KW-0863">Zinc-finger</keyword>
<accession>A0A0Q3Q3A3</accession>
<feature type="domain" description="B box-type" evidence="4">
    <location>
        <begin position="13"/>
        <end position="51"/>
    </location>
</feature>
<dbReference type="SMART" id="SM00336">
    <property type="entry name" value="BBOX"/>
    <property type="match status" value="1"/>
</dbReference>
<dbReference type="AlphaFoldDB" id="A0A0Q3Q3A3"/>
<dbReference type="Pfam" id="PF00643">
    <property type="entry name" value="zf-B_box"/>
    <property type="match status" value="1"/>
</dbReference>
<evidence type="ECO:0000259" key="4">
    <source>
        <dbReference type="PROSITE" id="PS50119"/>
    </source>
</evidence>
<comment type="caution">
    <text evidence="5">The sequence shown here is derived from an EMBL/GenBank/DDBJ whole genome shotgun (WGS) entry which is preliminary data.</text>
</comment>
<evidence type="ECO:0000313" key="6">
    <source>
        <dbReference type="Proteomes" id="UP000051836"/>
    </source>
</evidence>
<dbReference type="PROSITE" id="PS50119">
    <property type="entry name" value="ZF_BBOX"/>
    <property type="match status" value="1"/>
</dbReference>
<dbReference type="STRING" id="12930.A0A0Q3Q3A3"/>